<dbReference type="GeneID" id="73326312"/>
<gene>
    <name evidence="1" type="ORF">ColSpa_05510</name>
</gene>
<name>A0AA37LF79_9PEZI</name>
<organism evidence="1 2">
    <name type="scientific">Colletotrichum spaethianum</name>
    <dbReference type="NCBI Taxonomy" id="700344"/>
    <lineage>
        <taxon>Eukaryota</taxon>
        <taxon>Fungi</taxon>
        <taxon>Dikarya</taxon>
        <taxon>Ascomycota</taxon>
        <taxon>Pezizomycotina</taxon>
        <taxon>Sordariomycetes</taxon>
        <taxon>Hypocreomycetidae</taxon>
        <taxon>Glomerellales</taxon>
        <taxon>Glomerellaceae</taxon>
        <taxon>Colletotrichum</taxon>
        <taxon>Colletotrichum spaethianum species complex</taxon>
    </lineage>
</organism>
<keyword evidence="2" id="KW-1185">Reference proteome</keyword>
<reference evidence="1 2" key="1">
    <citation type="submission" date="2022-03" db="EMBL/GenBank/DDBJ databases">
        <title>Genome data of Colletotrichum spp.</title>
        <authorList>
            <person name="Utami Y.D."/>
            <person name="Hiruma K."/>
        </authorList>
    </citation>
    <scope>NUCLEOTIDE SEQUENCE [LARGE SCALE GENOMIC DNA]</scope>
    <source>
        <strain evidence="1 2">MAFF 239500</strain>
    </source>
</reference>
<evidence type="ECO:0000313" key="1">
    <source>
        <dbReference type="EMBL" id="GKT45329.1"/>
    </source>
</evidence>
<dbReference type="RefSeq" id="XP_049127679.1">
    <property type="nucleotide sequence ID" value="XM_049271722.1"/>
</dbReference>
<dbReference type="EMBL" id="BQXU01000012">
    <property type="protein sequence ID" value="GKT45329.1"/>
    <property type="molecule type" value="Genomic_DNA"/>
</dbReference>
<accession>A0AA37LF79</accession>
<comment type="caution">
    <text evidence="1">The sequence shown here is derived from an EMBL/GenBank/DDBJ whole genome shotgun (WGS) entry which is preliminary data.</text>
</comment>
<sequence length="146" mass="16125">MEHILKYYKEACSFTVDLSRVTIIKNSPLRPLTSKQKMAKSVTLLALITPAMAADWVTISGSGSSSCDQFRTWAETICQSDIQRQISSSSEIDGELSVNCANVPQSWCDAYSGGKNYHPSGVFHEPEGWSLLSASNLRAMSSVLWW</sequence>
<proteinExistence type="predicted"/>
<evidence type="ECO:0000313" key="2">
    <source>
        <dbReference type="Proteomes" id="UP001055115"/>
    </source>
</evidence>
<dbReference type="AlphaFoldDB" id="A0AA37LF79"/>
<protein>
    <submittedName>
        <fullName evidence="1">Uncharacterized protein</fullName>
    </submittedName>
</protein>
<dbReference type="Proteomes" id="UP001055115">
    <property type="component" value="Unassembled WGS sequence"/>
</dbReference>